<gene>
    <name evidence="2" type="ORF">Sxan_23440</name>
</gene>
<reference evidence="2" key="1">
    <citation type="submission" date="2020-09" db="EMBL/GenBank/DDBJ databases">
        <title>Whole genome shotgun sequence of Streptomyces xanthophaeus NBRC 12829.</title>
        <authorList>
            <person name="Komaki H."/>
            <person name="Tamura T."/>
        </authorList>
    </citation>
    <scope>NUCLEOTIDE SEQUENCE</scope>
    <source>
        <strain evidence="2">NBRC 12829</strain>
    </source>
</reference>
<evidence type="ECO:0000313" key="2">
    <source>
        <dbReference type="EMBL" id="GHI84980.1"/>
    </source>
</evidence>
<feature type="transmembrane region" description="Helical" evidence="1">
    <location>
        <begin position="50"/>
        <end position="66"/>
    </location>
</feature>
<keyword evidence="1" id="KW-1133">Transmembrane helix</keyword>
<dbReference type="Proteomes" id="UP000600026">
    <property type="component" value="Unassembled WGS sequence"/>
</dbReference>
<dbReference type="EMBL" id="BNEE01000006">
    <property type="protein sequence ID" value="GHI84980.1"/>
    <property type="molecule type" value="Genomic_DNA"/>
</dbReference>
<feature type="transmembrane region" description="Helical" evidence="1">
    <location>
        <begin position="20"/>
        <end position="38"/>
    </location>
</feature>
<keyword evidence="1" id="KW-0472">Membrane</keyword>
<accession>A0A919LBY1</accession>
<evidence type="ECO:0000313" key="3">
    <source>
        <dbReference type="Proteomes" id="UP000600026"/>
    </source>
</evidence>
<comment type="caution">
    <text evidence="2">The sequence shown here is derived from an EMBL/GenBank/DDBJ whole genome shotgun (WGS) entry which is preliminary data.</text>
</comment>
<keyword evidence="1" id="KW-0812">Transmembrane</keyword>
<keyword evidence="3" id="KW-1185">Reference proteome</keyword>
<proteinExistence type="predicted"/>
<sequence length="114" mass="11894">MNATPPLVPPAAQRRPAPQWWLAPALFTVAAVLGGVWGYRSSPLIHGTPWLALPYVVPLALVAASWRPPTSPGTKTRGMVLGASGVLAALVYAHVATFVLCTVALVLWAFQGGG</sequence>
<dbReference type="AlphaFoldDB" id="A0A919LBY1"/>
<organism evidence="2 3">
    <name type="scientific">Streptomyces xanthophaeus</name>
    <dbReference type="NCBI Taxonomy" id="67385"/>
    <lineage>
        <taxon>Bacteria</taxon>
        <taxon>Bacillati</taxon>
        <taxon>Actinomycetota</taxon>
        <taxon>Actinomycetes</taxon>
        <taxon>Kitasatosporales</taxon>
        <taxon>Streptomycetaceae</taxon>
        <taxon>Streptomyces</taxon>
    </lineage>
</organism>
<feature type="transmembrane region" description="Helical" evidence="1">
    <location>
        <begin position="86"/>
        <end position="110"/>
    </location>
</feature>
<evidence type="ECO:0000256" key="1">
    <source>
        <dbReference type="SAM" id="Phobius"/>
    </source>
</evidence>
<dbReference type="OrthoDB" id="4332108at2"/>
<dbReference type="RefSeq" id="WP_031139367.1">
    <property type="nucleotide sequence ID" value="NZ_BNEE01000006.1"/>
</dbReference>
<name>A0A919LBY1_9ACTN</name>
<protein>
    <submittedName>
        <fullName evidence="2">Uncharacterized protein</fullName>
    </submittedName>
</protein>